<comment type="function">
    <text evidence="1">May function as a co-chaperone.</text>
</comment>
<dbReference type="AlphaFoldDB" id="A0AAD1VLL6"/>
<dbReference type="Proteomes" id="UP001295444">
    <property type="component" value="Chromosome 01"/>
</dbReference>
<feature type="transmembrane region" description="Helical" evidence="7">
    <location>
        <begin position="78"/>
        <end position="96"/>
    </location>
</feature>
<feature type="domain" description="J" evidence="8">
    <location>
        <begin position="278"/>
        <end position="340"/>
    </location>
</feature>
<keyword evidence="10" id="KW-1185">Reference proteome</keyword>
<evidence type="ECO:0000259" key="8">
    <source>
        <dbReference type="PROSITE" id="PS50076"/>
    </source>
</evidence>
<dbReference type="InterPro" id="IPR036869">
    <property type="entry name" value="J_dom_sf"/>
</dbReference>
<dbReference type="Gene3D" id="1.10.287.110">
    <property type="entry name" value="DnaJ domain"/>
    <property type="match status" value="1"/>
</dbReference>
<dbReference type="PANTHER" id="PTHR44733">
    <property type="entry name" value="DNAJ HOMOLOG SUBFAMILY C MEMBER 22"/>
    <property type="match status" value="1"/>
</dbReference>
<evidence type="ECO:0000256" key="6">
    <source>
        <dbReference type="ARBA" id="ARBA00023136"/>
    </source>
</evidence>
<dbReference type="PRINTS" id="PR00625">
    <property type="entry name" value="JDOMAIN"/>
</dbReference>
<keyword evidence="5 7" id="KW-1133">Transmembrane helix</keyword>
<dbReference type="PANTHER" id="PTHR44733:SF1">
    <property type="entry name" value="DNAJ HOMOLOG SUBFAMILY C MEMBER 22"/>
    <property type="match status" value="1"/>
</dbReference>
<evidence type="ECO:0000256" key="7">
    <source>
        <dbReference type="SAM" id="Phobius"/>
    </source>
</evidence>
<feature type="transmembrane region" description="Helical" evidence="7">
    <location>
        <begin position="31"/>
        <end position="47"/>
    </location>
</feature>
<name>A0AAD1VLL6_PELCU</name>
<keyword evidence="4 7" id="KW-0812">Transmembrane</keyword>
<evidence type="ECO:0000256" key="4">
    <source>
        <dbReference type="ARBA" id="ARBA00022692"/>
    </source>
</evidence>
<dbReference type="Pfam" id="PF05154">
    <property type="entry name" value="TM2"/>
    <property type="match status" value="1"/>
</dbReference>
<comment type="subcellular location">
    <subcellularLocation>
        <location evidence="2">Membrane</location>
        <topology evidence="2">Multi-pass membrane protein</topology>
    </subcellularLocation>
</comment>
<proteinExistence type="predicted"/>
<evidence type="ECO:0000313" key="9">
    <source>
        <dbReference type="EMBL" id="CAH2224190.1"/>
    </source>
</evidence>
<dbReference type="SUPFAM" id="SSF46565">
    <property type="entry name" value="Chaperone J-domain"/>
    <property type="match status" value="1"/>
</dbReference>
<feature type="transmembrane region" description="Helical" evidence="7">
    <location>
        <begin position="134"/>
        <end position="162"/>
    </location>
</feature>
<feature type="transmembrane region" description="Helical" evidence="7">
    <location>
        <begin position="103"/>
        <end position="122"/>
    </location>
</feature>
<sequence>MGKRLIVAYGLWALGGPLGLHHIYLGRDSHALVWMLTFGGFGMGWAWDFWKIPGLVFQCNHQKTLSNEVKEEVPPASVIRFVGQVAMGIYFGLVAAIGLSSLISYYVVALPLAVGLGVHLVACVGEQTSNLKNTLIAAFVTSPIFYGRTISMIPISLTASITAQQHRRYRTGQKKHENLSLRLYRIGLAYLAFTGPLAYSALINTSRTVSYIAGSIGAMLDWLSVFPSLSALMERILLLPYRVWSLFTGGGGFQNQYFKEWEKIYEFVATFQNEKEHLACKILGVDSQATLEEINHHYRDLVKIWHPDHNRHRIQEAEQNFLEIQAAYETLTHLRKFKKH</sequence>
<accession>A0AAD1VLL6</accession>
<dbReference type="CDD" id="cd06257">
    <property type="entry name" value="DnaJ"/>
    <property type="match status" value="1"/>
</dbReference>
<feature type="transmembrane region" description="Helical" evidence="7">
    <location>
        <begin position="209"/>
        <end position="232"/>
    </location>
</feature>
<dbReference type="GO" id="GO:0016020">
    <property type="term" value="C:membrane"/>
    <property type="evidence" value="ECO:0007669"/>
    <property type="project" value="UniProtKB-SubCell"/>
</dbReference>
<dbReference type="InterPro" id="IPR001623">
    <property type="entry name" value="DnaJ_domain"/>
</dbReference>
<evidence type="ECO:0000313" key="10">
    <source>
        <dbReference type="Proteomes" id="UP001295444"/>
    </source>
</evidence>
<gene>
    <name evidence="9" type="ORF">PECUL_23A005877</name>
</gene>
<dbReference type="SMART" id="SM00271">
    <property type="entry name" value="DnaJ"/>
    <property type="match status" value="1"/>
</dbReference>
<evidence type="ECO:0000256" key="1">
    <source>
        <dbReference type="ARBA" id="ARBA00002080"/>
    </source>
</evidence>
<dbReference type="InterPro" id="IPR007829">
    <property type="entry name" value="TM2"/>
</dbReference>
<organism evidence="9 10">
    <name type="scientific">Pelobates cultripes</name>
    <name type="common">Western spadefoot toad</name>
    <dbReference type="NCBI Taxonomy" id="61616"/>
    <lineage>
        <taxon>Eukaryota</taxon>
        <taxon>Metazoa</taxon>
        <taxon>Chordata</taxon>
        <taxon>Craniata</taxon>
        <taxon>Vertebrata</taxon>
        <taxon>Euteleostomi</taxon>
        <taxon>Amphibia</taxon>
        <taxon>Batrachia</taxon>
        <taxon>Anura</taxon>
        <taxon>Pelobatoidea</taxon>
        <taxon>Pelobatidae</taxon>
        <taxon>Pelobates</taxon>
    </lineage>
</organism>
<reference evidence="9" key="1">
    <citation type="submission" date="2022-03" db="EMBL/GenBank/DDBJ databases">
        <authorList>
            <person name="Alioto T."/>
            <person name="Alioto T."/>
            <person name="Gomez Garrido J."/>
        </authorList>
    </citation>
    <scope>NUCLEOTIDE SEQUENCE</scope>
</reference>
<keyword evidence="6 7" id="KW-0472">Membrane</keyword>
<dbReference type="Pfam" id="PF00226">
    <property type="entry name" value="DnaJ"/>
    <property type="match status" value="1"/>
</dbReference>
<feature type="transmembrane region" description="Helical" evidence="7">
    <location>
        <begin position="6"/>
        <end position="24"/>
    </location>
</feature>
<feature type="transmembrane region" description="Helical" evidence="7">
    <location>
        <begin position="183"/>
        <end position="203"/>
    </location>
</feature>
<dbReference type="PROSITE" id="PS50076">
    <property type="entry name" value="DNAJ_2"/>
    <property type="match status" value="1"/>
</dbReference>
<evidence type="ECO:0000256" key="3">
    <source>
        <dbReference type="ARBA" id="ARBA00020945"/>
    </source>
</evidence>
<evidence type="ECO:0000256" key="5">
    <source>
        <dbReference type="ARBA" id="ARBA00022989"/>
    </source>
</evidence>
<evidence type="ECO:0000256" key="2">
    <source>
        <dbReference type="ARBA" id="ARBA00004141"/>
    </source>
</evidence>
<protein>
    <recommendedName>
        <fullName evidence="3">DnaJ homolog subfamily C member 22</fullName>
    </recommendedName>
</protein>
<dbReference type="EMBL" id="OW240912">
    <property type="protein sequence ID" value="CAH2224190.1"/>
    <property type="molecule type" value="Genomic_DNA"/>
</dbReference>